<organism evidence="2 3">
    <name type="scientific">Clonorchis sinensis</name>
    <name type="common">Chinese liver fluke</name>
    <dbReference type="NCBI Taxonomy" id="79923"/>
    <lineage>
        <taxon>Eukaryota</taxon>
        <taxon>Metazoa</taxon>
        <taxon>Spiralia</taxon>
        <taxon>Lophotrochozoa</taxon>
        <taxon>Platyhelminthes</taxon>
        <taxon>Trematoda</taxon>
        <taxon>Digenea</taxon>
        <taxon>Opisthorchiida</taxon>
        <taxon>Opisthorchiata</taxon>
        <taxon>Opisthorchiidae</taxon>
        <taxon>Clonorchis</taxon>
    </lineage>
</organism>
<proteinExistence type="predicted"/>
<evidence type="ECO:0000256" key="1">
    <source>
        <dbReference type="SAM" id="MobiDB-lite"/>
    </source>
</evidence>
<evidence type="ECO:0000313" key="2">
    <source>
        <dbReference type="EMBL" id="KAG5452426.1"/>
    </source>
</evidence>
<dbReference type="InParanoid" id="A0A419Q0E6"/>
<feature type="compositionally biased region" description="Polar residues" evidence="1">
    <location>
        <begin position="72"/>
        <end position="94"/>
    </location>
</feature>
<feature type="compositionally biased region" description="Polar residues" evidence="1">
    <location>
        <begin position="660"/>
        <end position="680"/>
    </location>
</feature>
<dbReference type="OrthoDB" id="6254633at2759"/>
<comment type="caution">
    <text evidence="2">The sequence shown here is derived from an EMBL/GenBank/DDBJ whole genome shotgun (WGS) entry which is preliminary data.</text>
</comment>
<keyword evidence="3" id="KW-1185">Reference proteome</keyword>
<feature type="region of interest" description="Disordered" evidence="1">
    <location>
        <begin position="766"/>
        <end position="794"/>
    </location>
</feature>
<reference evidence="2 3" key="1">
    <citation type="journal article" date="2018" name="Biotechnol. Adv.">
        <title>Improved genomic resources and new bioinformatic workflow for the carcinogenic parasite Clonorchis sinensis: Biotechnological implications.</title>
        <authorList>
            <person name="Wang D."/>
            <person name="Korhonen P.K."/>
            <person name="Gasser R.B."/>
            <person name="Young N.D."/>
        </authorList>
    </citation>
    <scope>NUCLEOTIDE SEQUENCE [LARGE SCALE GENOMIC DNA]</scope>
    <source>
        <strain evidence="2">Cs-k2</strain>
    </source>
</reference>
<feature type="compositionally biased region" description="Polar residues" evidence="1">
    <location>
        <begin position="771"/>
        <end position="790"/>
    </location>
</feature>
<accession>A0A419Q0E6</accession>
<feature type="region of interest" description="Disordered" evidence="1">
    <location>
        <begin position="72"/>
        <end position="103"/>
    </location>
</feature>
<dbReference type="AlphaFoldDB" id="A0A419Q0E6"/>
<dbReference type="Proteomes" id="UP000286415">
    <property type="component" value="Unassembled WGS sequence"/>
</dbReference>
<gene>
    <name evidence="2" type="ORF">CSKR_107127</name>
</gene>
<protein>
    <submittedName>
        <fullName evidence="2">Uncharacterized protein</fullName>
    </submittedName>
</protein>
<name>A0A419Q0E6_CLOSI</name>
<sequence length="917" mass="102106">MPKYCVEFIADVSTISSRDVSECSDNNDRYPRRIDSAARKLCTSPLLITNGSHIEPPETEPVEIQGQWSNSAAVDTKGNSEQSELENPTPSTPESDVLSMGNAPCCMSDRPAPSWNHTAIRPKSAQYFTPEDIPVYRTFVISRAVQCADRPVLENAVMSNNHSYHELSISGGIPNSVVNDSYTKRLNRQKTPAFPTVPRENLESTNLLKSTSELSMDVSSVSIQRQPDIINSRKPPISGTNKTMDAGKTVRLSSDAIPKTDEDSTSLSEVVSTTSSLINLRGSLRKHQQRHEHFVKSTKTCTDLPTEQLKRFPDTAWNTHKNCSDRNLPLLFDSVTFGESMFPSESRQKHLKREPNVSCNAHHLQIEGKQEDVYDIPPRTETRNRKDIHARAKGDFSLLSDMTFVEDTSSVSSLEQPQLLSYFDCSEQEEKILKGLESPPEMSTTQLSTTVKQMDGDGDKKESEKILGTPLKEHQQTTKEKTAVITGLQFLKDQPWRASQSERKVQKLDSLCSEGTFRENKQSCSDFCGYEQPDKNVAQLSGIYGNGKEDSPSVSIMNSPKPRCASESRLPTPKFLPPSSAYRPVTVKGIGSKPTDSNNASKVEYITNSLMNQCNEEMISESKSPEPVTPTSTYMAGAKPNVEPQSCTSPLSHRPPQTGPLPSSVRQSRGPSTPSLSVTSDPPEKNDKEPVFRKRNSHSVQSRLMQLERPSSTLPLPPYSRVCPITNLRQSTIVEGEQQAQSPNSSFTTTSSCLNLTLKPEPRKQLEIPCNDTNTNRMDTNANRSNSTTGKLKKSFFANPPVHIPVGGRRPSDESVVSVPLHTFIPSPNVNQKKPVRRKFYIPESANIEAILADPDDRRIKAICERYKCDVEIYSKLPWCGFLQYIVVLSACDSTTLRRCARTLDCRLNWCLNAQLR</sequence>
<feature type="compositionally biased region" description="Basic and acidic residues" evidence="1">
    <location>
        <begin position="682"/>
        <end position="692"/>
    </location>
</feature>
<reference evidence="2 3" key="2">
    <citation type="journal article" date="2021" name="Genomics">
        <title>High-quality reference genome for Clonorchis sinensis.</title>
        <authorList>
            <person name="Young N.D."/>
            <person name="Stroehlein A.J."/>
            <person name="Kinkar L."/>
            <person name="Wang T."/>
            <person name="Sohn W.M."/>
            <person name="Chang B.C.H."/>
            <person name="Kaur P."/>
            <person name="Weisz D."/>
            <person name="Dudchenko O."/>
            <person name="Aiden E.L."/>
            <person name="Korhonen P.K."/>
            <person name="Gasser R.B."/>
        </authorList>
    </citation>
    <scope>NUCLEOTIDE SEQUENCE [LARGE SCALE GENOMIC DNA]</scope>
    <source>
        <strain evidence="2">Cs-k2</strain>
    </source>
</reference>
<feature type="compositionally biased region" description="Polar residues" evidence="1">
    <location>
        <begin position="698"/>
        <end position="714"/>
    </location>
</feature>
<evidence type="ECO:0000313" key="3">
    <source>
        <dbReference type="Proteomes" id="UP000286415"/>
    </source>
</evidence>
<dbReference type="EMBL" id="NIRI02000042">
    <property type="protein sequence ID" value="KAG5452426.1"/>
    <property type="molecule type" value="Genomic_DNA"/>
</dbReference>
<feature type="region of interest" description="Disordered" evidence="1">
    <location>
        <begin position="546"/>
        <end position="580"/>
    </location>
</feature>
<feature type="region of interest" description="Disordered" evidence="1">
    <location>
        <begin position="618"/>
        <end position="718"/>
    </location>
</feature>